<evidence type="ECO:0000256" key="3">
    <source>
        <dbReference type="ARBA" id="ARBA00023163"/>
    </source>
</evidence>
<organism evidence="5 6">
    <name type="scientific">Kutzneria buriramensis</name>
    <dbReference type="NCBI Taxonomy" id="1045776"/>
    <lineage>
        <taxon>Bacteria</taxon>
        <taxon>Bacillati</taxon>
        <taxon>Actinomycetota</taxon>
        <taxon>Actinomycetes</taxon>
        <taxon>Pseudonocardiales</taxon>
        <taxon>Pseudonocardiaceae</taxon>
        <taxon>Kutzneria</taxon>
    </lineage>
</organism>
<dbReference type="AlphaFoldDB" id="A0A3E0GYD0"/>
<dbReference type="CDD" id="cd06170">
    <property type="entry name" value="LuxR_C_like"/>
    <property type="match status" value="1"/>
</dbReference>
<protein>
    <submittedName>
        <fullName evidence="5">DNA-binding NarL/FixJ family response regulator</fullName>
    </submittedName>
</protein>
<dbReference type="PANTHER" id="PTHR44688:SF16">
    <property type="entry name" value="DNA-BINDING TRANSCRIPTIONAL ACTIVATOR DEVR_DOSR"/>
    <property type="match status" value="1"/>
</dbReference>
<evidence type="ECO:0000259" key="4">
    <source>
        <dbReference type="PROSITE" id="PS50043"/>
    </source>
</evidence>
<evidence type="ECO:0000313" key="5">
    <source>
        <dbReference type="EMBL" id="REH34948.1"/>
    </source>
</evidence>
<dbReference type="EMBL" id="QUNO01000019">
    <property type="protein sequence ID" value="REH34948.1"/>
    <property type="molecule type" value="Genomic_DNA"/>
</dbReference>
<evidence type="ECO:0000256" key="1">
    <source>
        <dbReference type="ARBA" id="ARBA00023015"/>
    </source>
</evidence>
<dbReference type="SMART" id="SM00421">
    <property type="entry name" value="HTH_LUXR"/>
    <property type="match status" value="1"/>
</dbReference>
<comment type="caution">
    <text evidence="5">The sequence shown here is derived from an EMBL/GenBank/DDBJ whole genome shotgun (WGS) entry which is preliminary data.</text>
</comment>
<dbReference type="Proteomes" id="UP000256269">
    <property type="component" value="Unassembled WGS sequence"/>
</dbReference>
<dbReference type="RefSeq" id="WP_342775721.1">
    <property type="nucleotide sequence ID" value="NZ_CP144375.1"/>
</dbReference>
<dbReference type="InterPro" id="IPR016032">
    <property type="entry name" value="Sig_transdc_resp-reg_C-effctor"/>
</dbReference>
<keyword evidence="1" id="KW-0805">Transcription regulation</keyword>
<dbReference type="PROSITE" id="PS50043">
    <property type="entry name" value="HTH_LUXR_2"/>
    <property type="match status" value="1"/>
</dbReference>
<gene>
    <name evidence="5" type="ORF">BCF44_119224</name>
</gene>
<dbReference type="GO" id="GO:0006355">
    <property type="term" value="P:regulation of DNA-templated transcription"/>
    <property type="evidence" value="ECO:0007669"/>
    <property type="project" value="InterPro"/>
</dbReference>
<dbReference type="Pfam" id="PF00196">
    <property type="entry name" value="GerE"/>
    <property type="match status" value="1"/>
</dbReference>
<proteinExistence type="predicted"/>
<keyword evidence="2 5" id="KW-0238">DNA-binding</keyword>
<evidence type="ECO:0000256" key="2">
    <source>
        <dbReference type="ARBA" id="ARBA00023125"/>
    </source>
</evidence>
<evidence type="ECO:0000313" key="6">
    <source>
        <dbReference type="Proteomes" id="UP000256269"/>
    </source>
</evidence>
<dbReference type="GO" id="GO:0003677">
    <property type="term" value="F:DNA binding"/>
    <property type="evidence" value="ECO:0007669"/>
    <property type="project" value="UniProtKB-KW"/>
</dbReference>
<accession>A0A3E0GYD0</accession>
<keyword evidence="6" id="KW-1185">Reference proteome</keyword>
<feature type="domain" description="HTH luxR-type" evidence="4">
    <location>
        <begin position="140"/>
        <end position="205"/>
    </location>
</feature>
<dbReference type="SUPFAM" id="SSF46894">
    <property type="entry name" value="C-terminal effector domain of the bipartite response regulators"/>
    <property type="match status" value="1"/>
</dbReference>
<dbReference type="Gene3D" id="3.40.50.2300">
    <property type="match status" value="1"/>
</dbReference>
<sequence length="207" mass="22269">MNLVKVLVRAPDALTEMVIGKHLDSLSGVEVVSGERHMPVDVAVMVAERMSVEVMSTLRKVKETLRVPVVLIPGEIDPADLLAAVDCNVVAVLPRAAATSDRIEEAVLTAAAGGGALPPSILGELLRQVEQIQREVLSPNGLHFSGLTPREIDVLRLLSHGLDTAEIAAKLCFSERAVKKVIFGITRRLNLRNRPHAVAYALRTGVI</sequence>
<dbReference type="PRINTS" id="PR00038">
    <property type="entry name" value="HTHLUXR"/>
</dbReference>
<dbReference type="PANTHER" id="PTHR44688">
    <property type="entry name" value="DNA-BINDING TRANSCRIPTIONAL ACTIVATOR DEVR_DOSR"/>
    <property type="match status" value="1"/>
</dbReference>
<reference evidence="5 6" key="1">
    <citation type="submission" date="2018-08" db="EMBL/GenBank/DDBJ databases">
        <title>Genomic Encyclopedia of Archaeal and Bacterial Type Strains, Phase II (KMG-II): from individual species to whole genera.</title>
        <authorList>
            <person name="Goeker M."/>
        </authorList>
    </citation>
    <scope>NUCLEOTIDE SEQUENCE [LARGE SCALE GENOMIC DNA]</scope>
    <source>
        <strain evidence="5 6">DSM 45791</strain>
    </source>
</reference>
<keyword evidence="3" id="KW-0804">Transcription</keyword>
<dbReference type="InterPro" id="IPR000792">
    <property type="entry name" value="Tscrpt_reg_LuxR_C"/>
</dbReference>
<name>A0A3E0GYD0_9PSEU</name>